<reference evidence="2 3" key="1">
    <citation type="submission" date="2010-12" db="EMBL/GenBank/DDBJ databases">
        <authorList>
            <person name="Muzny D."/>
            <person name="Qin X."/>
            <person name="Deng J."/>
            <person name="Jiang H."/>
            <person name="Liu Y."/>
            <person name="Qu J."/>
            <person name="Song X.-Z."/>
            <person name="Zhang L."/>
            <person name="Thornton R."/>
            <person name="Coyle M."/>
            <person name="Francisco L."/>
            <person name="Jackson L."/>
            <person name="Javaid M."/>
            <person name="Korchina V."/>
            <person name="Kovar C."/>
            <person name="Mata R."/>
            <person name="Mathew T."/>
            <person name="Ngo R."/>
            <person name="Nguyen L."/>
            <person name="Nguyen N."/>
            <person name="Okwuonu G."/>
            <person name="Ongeri F."/>
            <person name="Pham C."/>
            <person name="Simmons D."/>
            <person name="Wilczek-Boney K."/>
            <person name="Hale W."/>
            <person name="Jakkamsetti A."/>
            <person name="Pham P."/>
            <person name="Ruth R."/>
            <person name="San Lucas F."/>
            <person name="Warren J."/>
            <person name="Zhang J."/>
            <person name="Zhao Z."/>
            <person name="Zhou C."/>
            <person name="Zhu D."/>
            <person name="Lee S."/>
            <person name="Bess C."/>
            <person name="Blankenburg K."/>
            <person name="Forbes L."/>
            <person name="Fu Q."/>
            <person name="Gubbala S."/>
            <person name="Hirani K."/>
            <person name="Jayaseelan J.C."/>
            <person name="Lara F."/>
            <person name="Munidasa M."/>
            <person name="Palculict T."/>
            <person name="Patil S."/>
            <person name="Pu L.-L."/>
            <person name="Saada N."/>
            <person name="Tang L."/>
            <person name="Weissenberger G."/>
            <person name="Zhu Y."/>
            <person name="Hemphill L."/>
            <person name="Shang Y."/>
            <person name="Youmans B."/>
            <person name="Ayvaz T."/>
            <person name="Ross M."/>
            <person name="Santibanez J."/>
            <person name="Aqrawi P."/>
            <person name="Gross S."/>
            <person name="Joshi V."/>
            <person name="Fowler G."/>
            <person name="Nazareth L."/>
            <person name="Reid J."/>
            <person name="Worley K."/>
            <person name="Petrosino J."/>
            <person name="Highlander S."/>
            <person name="Gibbs R."/>
        </authorList>
    </citation>
    <scope>NUCLEOTIDE SEQUENCE [LARGE SCALE GENOMIC DNA]</scope>
    <source>
        <strain evidence="2 3">ATCC 700780</strain>
    </source>
</reference>
<dbReference type="HOGENOM" id="CLU_088260_1_0_9"/>
<gene>
    <name evidence="2" type="ORF">HMPREF9180_0761</name>
</gene>
<evidence type="ECO:0000313" key="3">
    <source>
        <dbReference type="Proteomes" id="UP000010304"/>
    </source>
</evidence>
<keyword evidence="1" id="KW-1133">Transmembrane helix</keyword>
<evidence type="ECO:0008006" key="4">
    <source>
        <dbReference type="Google" id="ProtNLM"/>
    </source>
</evidence>
<sequence>MDYQKIRNKYILPARVVSILVAFLIIFFHWMIKDLTLQTLSILLLIVCLSIFVWFNNTKYLKRVETLIYVDMDLASLKQYIQINENAKSSKLQIDAKTIQVMYFYMIGDFDRAIQNSQEILNDNKVKQQYKNILQNYMIRSTILSRQNMDREELDSLLRGLTISDAAFAEKTKNLSRAIYDLTIAHQSNDYFENDSHDYKYQKLEINYFQAMNASIKGDITRATDLLNRLSKEDDTLYIVRMAKSLLASM</sequence>
<dbReference type="Proteomes" id="UP000010304">
    <property type="component" value="Unassembled WGS sequence"/>
</dbReference>
<keyword evidence="1" id="KW-0812">Transmembrane</keyword>
<organism evidence="2 3">
    <name type="scientific">Streptococcus peroris ATCC 700780</name>
    <dbReference type="NCBI Taxonomy" id="888746"/>
    <lineage>
        <taxon>Bacteria</taxon>
        <taxon>Bacillati</taxon>
        <taxon>Bacillota</taxon>
        <taxon>Bacilli</taxon>
        <taxon>Lactobacillales</taxon>
        <taxon>Streptococcaceae</taxon>
        <taxon>Streptococcus</taxon>
    </lineage>
</organism>
<proteinExistence type="predicted"/>
<feature type="transmembrane region" description="Helical" evidence="1">
    <location>
        <begin position="38"/>
        <end position="55"/>
    </location>
</feature>
<dbReference type="eggNOG" id="ENOG5033SXT">
    <property type="taxonomic scope" value="Bacteria"/>
</dbReference>
<dbReference type="EMBL" id="AEVF01000008">
    <property type="protein sequence ID" value="EFX40782.1"/>
    <property type="molecule type" value="Genomic_DNA"/>
</dbReference>
<evidence type="ECO:0000256" key="1">
    <source>
        <dbReference type="SAM" id="Phobius"/>
    </source>
</evidence>
<evidence type="ECO:0000313" key="2">
    <source>
        <dbReference type="EMBL" id="EFX40782.1"/>
    </source>
</evidence>
<protein>
    <recommendedName>
        <fullName evidence="4">Tetratricopeptide repeat protein</fullName>
    </recommendedName>
</protein>
<feature type="transmembrane region" description="Helical" evidence="1">
    <location>
        <begin position="12"/>
        <end position="32"/>
    </location>
</feature>
<keyword evidence="1" id="KW-0472">Membrane</keyword>
<dbReference type="AlphaFoldDB" id="E8KB29"/>
<accession>E8KB29</accession>
<keyword evidence="3" id="KW-1185">Reference proteome</keyword>
<comment type="caution">
    <text evidence="2">The sequence shown here is derived from an EMBL/GenBank/DDBJ whole genome shotgun (WGS) entry which is preliminary data.</text>
</comment>
<dbReference type="RefSeq" id="WP_006145517.1">
    <property type="nucleotide sequence ID" value="NZ_GL732463.1"/>
</dbReference>
<name>E8KB29_9STRE</name>